<dbReference type="EMBL" id="BSEN01000003">
    <property type="protein sequence ID" value="GLJ75258.1"/>
    <property type="molecule type" value="Genomic_DNA"/>
</dbReference>
<gene>
    <name evidence="1" type="ORF">GCM10017584_08320</name>
</gene>
<name>A0A9W6H867_9MICO</name>
<dbReference type="Proteomes" id="UP001142372">
    <property type="component" value="Unassembled WGS sequence"/>
</dbReference>
<dbReference type="AlphaFoldDB" id="A0A9W6H867"/>
<keyword evidence="2" id="KW-1185">Reference proteome</keyword>
<dbReference type="RefSeq" id="WP_271175946.1">
    <property type="nucleotide sequence ID" value="NZ_BAAAJO010000001.1"/>
</dbReference>
<organism evidence="1 2">
    <name type="scientific">Leifsonia poae</name>
    <dbReference type="NCBI Taxonomy" id="110933"/>
    <lineage>
        <taxon>Bacteria</taxon>
        <taxon>Bacillati</taxon>
        <taxon>Actinomycetota</taxon>
        <taxon>Actinomycetes</taxon>
        <taxon>Micrococcales</taxon>
        <taxon>Microbacteriaceae</taxon>
        <taxon>Leifsonia</taxon>
    </lineage>
</organism>
<accession>A0A9W6H867</accession>
<reference evidence="1" key="1">
    <citation type="journal article" date="2014" name="Int. J. Syst. Evol. Microbiol.">
        <title>Complete genome sequence of Corynebacterium casei LMG S-19264T (=DSM 44701T), isolated from a smear-ripened cheese.</title>
        <authorList>
            <consortium name="US DOE Joint Genome Institute (JGI-PGF)"/>
            <person name="Walter F."/>
            <person name="Albersmeier A."/>
            <person name="Kalinowski J."/>
            <person name="Ruckert C."/>
        </authorList>
    </citation>
    <scope>NUCLEOTIDE SEQUENCE</scope>
    <source>
        <strain evidence="1">VKM Ac-1401</strain>
    </source>
</reference>
<comment type="caution">
    <text evidence="1">The sequence shown here is derived from an EMBL/GenBank/DDBJ whole genome shotgun (WGS) entry which is preliminary data.</text>
</comment>
<proteinExistence type="predicted"/>
<sequence>MDDLTGTSGERMRRLAALEAEALEAEWLLRQLQLVLEAWAADQKALDIDAEGREDF</sequence>
<evidence type="ECO:0000313" key="1">
    <source>
        <dbReference type="EMBL" id="GLJ75258.1"/>
    </source>
</evidence>
<evidence type="ECO:0000313" key="2">
    <source>
        <dbReference type="Proteomes" id="UP001142372"/>
    </source>
</evidence>
<protein>
    <submittedName>
        <fullName evidence="1">Uncharacterized protein</fullName>
    </submittedName>
</protein>
<reference evidence="1" key="2">
    <citation type="submission" date="2023-01" db="EMBL/GenBank/DDBJ databases">
        <authorList>
            <person name="Sun Q."/>
            <person name="Evtushenko L."/>
        </authorList>
    </citation>
    <scope>NUCLEOTIDE SEQUENCE</scope>
    <source>
        <strain evidence="1">VKM Ac-1401</strain>
    </source>
</reference>